<comment type="pathway">
    <text evidence="2">Cofactor biosynthesis; FAD biosynthesis; FAD from FMN: step 1/1.</text>
</comment>
<dbReference type="STRING" id="394193.SAMN04489732_10359"/>
<evidence type="ECO:0000256" key="16">
    <source>
        <dbReference type="ARBA" id="ARBA00023268"/>
    </source>
</evidence>
<keyword evidence="11" id="KW-0548">Nucleotidyltransferase</keyword>
<dbReference type="EC" id="2.7.1.26" evidence="5"/>
<keyword evidence="10" id="KW-0808">Transferase</keyword>
<dbReference type="SUPFAM" id="SSF82114">
    <property type="entry name" value="Riboflavin kinase-like"/>
    <property type="match status" value="1"/>
</dbReference>
<evidence type="ECO:0000313" key="22">
    <source>
        <dbReference type="Proteomes" id="UP000198582"/>
    </source>
</evidence>
<keyword evidence="16" id="KW-0511">Multifunctional enzyme</keyword>
<evidence type="ECO:0000259" key="20">
    <source>
        <dbReference type="SMART" id="SM00904"/>
    </source>
</evidence>
<evidence type="ECO:0000256" key="1">
    <source>
        <dbReference type="ARBA" id="ARBA00002121"/>
    </source>
</evidence>
<keyword evidence="14" id="KW-0274">FAD</keyword>
<comment type="pathway">
    <text evidence="3">Cofactor biosynthesis; FMN biosynthesis; FMN from riboflavin (ATP route): step 1/1.</text>
</comment>
<evidence type="ECO:0000256" key="11">
    <source>
        <dbReference type="ARBA" id="ARBA00022695"/>
    </source>
</evidence>
<dbReference type="InterPro" id="IPR023468">
    <property type="entry name" value="Riboflavin_kinase"/>
</dbReference>
<protein>
    <recommendedName>
        <fullName evidence="7">Bifunctional riboflavin kinase/FMN adenylyltransferase</fullName>
        <ecNumber evidence="5">2.7.1.26</ecNumber>
        <ecNumber evidence="6">2.7.7.2</ecNumber>
    </recommendedName>
    <alternativeName>
        <fullName evidence="17">Riboflavin biosynthesis protein RibF</fullName>
    </alternativeName>
</protein>
<evidence type="ECO:0000256" key="17">
    <source>
        <dbReference type="ARBA" id="ARBA00032176"/>
    </source>
</evidence>
<evidence type="ECO:0000313" key="21">
    <source>
        <dbReference type="EMBL" id="SEO97896.1"/>
    </source>
</evidence>
<comment type="catalytic activity">
    <reaction evidence="19">
        <text>FMN + ATP + H(+) = FAD + diphosphate</text>
        <dbReference type="Rhea" id="RHEA:17237"/>
        <dbReference type="ChEBI" id="CHEBI:15378"/>
        <dbReference type="ChEBI" id="CHEBI:30616"/>
        <dbReference type="ChEBI" id="CHEBI:33019"/>
        <dbReference type="ChEBI" id="CHEBI:57692"/>
        <dbReference type="ChEBI" id="CHEBI:58210"/>
        <dbReference type="EC" id="2.7.7.2"/>
    </reaction>
</comment>
<comment type="function">
    <text evidence="1">Catalyzes the phosphorylation of riboflavin to FMN followed by the adenylation of FMN to FAD.</text>
</comment>
<feature type="domain" description="Riboflavin kinase" evidence="20">
    <location>
        <begin position="9"/>
        <end position="129"/>
    </location>
</feature>
<keyword evidence="12" id="KW-0547">Nucleotide-binding</keyword>
<evidence type="ECO:0000256" key="3">
    <source>
        <dbReference type="ARBA" id="ARBA00005201"/>
    </source>
</evidence>
<dbReference type="Proteomes" id="UP000198582">
    <property type="component" value="Unassembled WGS sequence"/>
</dbReference>
<evidence type="ECO:0000256" key="4">
    <source>
        <dbReference type="ARBA" id="ARBA00010214"/>
    </source>
</evidence>
<evidence type="ECO:0000256" key="10">
    <source>
        <dbReference type="ARBA" id="ARBA00022679"/>
    </source>
</evidence>
<dbReference type="GO" id="GO:0008531">
    <property type="term" value="F:riboflavin kinase activity"/>
    <property type="evidence" value="ECO:0007669"/>
    <property type="project" value="UniProtKB-EC"/>
</dbReference>
<dbReference type="GO" id="GO:0005524">
    <property type="term" value="F:ATP binding"/>
    <property type="evidence" value="ECO:0007669"/>
    <property type="project" value="UniProtKB-KW"/>
</dbReference>
<dbReference type="RefSeq" id="WP_091614856.1">
    <property type="nucleotide sequence ID" value="NZ_FOEF01000003.1"/>
</dbReference>
<evidence type="ECO:0000256" key="8">
    <source>
        <dbReference type="ARBA" id="ARBA00022630"/>
    </source>
</evidence>
<evidence type="ECO:0000256" key="12">
    <source>
        <dbReference type="ARBA" id="ARBA00022741"/>
    </source>
</evidence>
<dbReference type="AlphaFoldDB" id="A0A1H8U4A7"/>
<name>A0A1H8U4A7_9PSEU</name>
<organism evidence="21 22">
    <name type="scientific">Amycolatopsis saalfeldensis</name>
    <dbReference type="NCBI Taxonomy" id="394193"/>
    <lineage>
        <taxon>Bacteria</taxon>
        <taxon>Bacillati</taxon>
        <taxon>Actinomycetota</taxon>
        <taxon>Actinomycetes</taxon>
        <taxon>Pseudonocardiales</taxon>
        <taxon>Pseudonocardiaceae</taxon>
        <taxon>Amycolatopsis</taxon>
    </lineage>
</organism>
<dbReference type="EC" id="2.7.7.2" evidence="6"/>
<reference evidence="21 22" key="1">
    <citation type="submission" date="2016-10" db="EMBL/GenBank/DDBJ databases">
        <authorList>
            <person name="de Groot N.N."/>
        </authorList>
    </citation>
    <scope>NUCLEOTIDE SEQUENCE [LARGE SCALE GENOMIC DNA]</scope>
    <source>
        <strain evidence="21 22">DSM 44993</strain>
    </source>
</reference>
<dbReference type="FunFam" id="2.40.30.30:FF:000003">
    <property type="entry name" value="Riboflavin biosynthesis protein"/>
    <property type="match status" value="1"/>
</dbReference>
<gene>
    <name evidence="21" type="ORF">SAMN04489732_10359</name>
</gene>
<keyword evidence="8" id="KW-0285">Flavoprotein</keyword>
<dbReference type="GO" id="GO:0009231">
    <property type="term" value="P:riboflavin biosynthetic process"/>
    <property type="evidence" value="ECO:0007669"/>
    <property type="project" value="InterPro"/>
</dbReference>
<evidence type="ECO:0000256" key="18">
    <source>
        <dbReference type="ARBA" id="ARBA00047880"/>
    </source>
</evidence>
<evidence type="ECO:0000256" key="7">
    <source>
        <dbReference type="ARBA" id="ARBA00018483"/>
    </source>
</evidence>
<evidence type="ECO:0000256" key="2">
    <source>
        <dbReference type="ARBA" id="ARBA00004726"/>
    </source>
</evidence>
<evidence type="ECO:0000256" key="14">
    <source>
        <dbReference type="ARBA" id="ARBA00022827"/>
    </source>
</evidence>
<comment type="similarity">
    <text evidence="4">Belongs to the RibF family.</text>
</comment>
<proteinExistence type="inferred from homology"/>
<dbReference type="InterPro" id="IPR023465">
    <property type="entry name" value="Riboflavin_kinase_dom_sf"/>
</dbReference>
<sequence length="145" mass="15673">MSAENESGWVVEGRVVRGRQRGRLLGYPTVNVGRRLGASLPEDGVYAGLVELEGGVTRAAAISVGTNPTFEAEHRTLEAHLLDFDDDVYGMRVRVTAVRRLRGMTKFGSVAELTEAIADDVARTRGCVGHLVTEVLTGRLGERHG</sequence>
<evidence type="ECO:0000256" key="9">
    <source>
        <dbReference type="ARBA" id="ARBA00022643"/>
    </source>
</evidence>
<keyword evidence="13 21" id="KW-0418">Kinase</keyword>
<evidence type="ECO:0000256" key="19">
    <source>
        <dbReference type="ARBA" id="ARBA00049494"/>
    </source>
</evidence>
<evidence type="ECO:0000256" key="15">
    <source>
        <dbReference type="ARBA" id="ARBA00022840"/>
    </source>
</evidence>
<dbReference type="InterPro" id="IPR015865">
    <property type="entry name" value="Riboflavin_kinase_bac/euk"/>
</dbReference>
<evidence type="ECO:0000256" key="5">
    <source>
        <dbReference type="ARBA" id="ARBA00012105"/>
    </source>
</evidence>
<dbReference type="PANTHER" id="PTHR22749">
    <property type="entry name" value="RIBOFLAVIN KINASE/FMN ADENYLYLTRANSFERASE"/>
    <property type="match status" value="1"/>
</dbReference>
<keyword evidence="9" id="KW-0288">FMN</keyword>
<accession>A0A1H8U4A7</accession>
<dbReference type="Pfam" id="PF01687">
    <property type="entry name" value="Flavokinase"/>
    <property type="match status" value="1"/>
</dbReference>
<keyword evidence="15" id="KW-0067">ATP-binding</keyword>
<dbReference type="OrthoDB" id="9803667at2"/>
<dbReference type="Gene3D" id="2.40.30.30">
    <property type="entry name" value="Riboflavin kinase-like"/>
    <property type="match status" value="1"/>
</dbReference>
<comment type="catalytic activity">
    <reaction evidence="18">
        <text>riboflavin + ATP = FMN + ADP + H(+)</text>
        <dbReference type="Rhea" id="RHEA:14357"/>
        <dbReference type="ChEBI" id="CHEBI:15378"/>
        <dbReference type="ChEBI" id="CHEBI:30616"/>
        <dbReference type="ChEBI" id="CHEBI:57986"/>
        <dbReference type="ChEBI" id="CHEBI:58210"/>
        <dbReference type="ChEBI" id="CHEBI:456216"/>
        <dbReference type="EC" id="2.7.1.26"/>
    </reaction>
</comment>
<dbReference type="GO" id="GO:0009398">
    <property type="term" value="P:FMN biosynthetic process"/>
    <property type="evidence" value="ECO:0007669"/>
    <property type="project" value="TreeGrafter"/>
</dbReference>
<dbReference type="GO" id="GO:0003919">
    <property type="term" value="F:FMN adenylyltransferase activity"/>
    <property type="evidence" value="ECO:0007669"/>
    <property type="project" value="UniProtKB-EC"/>
</dbReference>
<evidence type="ECO:0000256" key="6">
    <source>
        <dbReference type="ARBA" id="ARBA00012393"/>
    </source>
</evidence>
<keyword evidence="22" id="KW-1185">Reference proteome</keyword>
<dbReference type="EMBL" id="FOEF01000003">
    <property type="protein sequence ID" value="SEO97896.1"/>
    <property type="molecule type" value="Genomic_DNA"/>
</dbReference>
<dbReference type="PANTHER" id="PTHR22749:SF6">
    <property type="entry name" value="RIBOFLAVIN KINASE"/>
    <property type="match status" value="1"/>
</dbReference>
<evidence type="ECO:0000256" key="13">
    <source>
        <dbReference type="ARBA" id="ARBA00022777"/>
    </source>
</evidence>
<dbReference type="SMART" id="SM00904">
    <property type="entry name" value="Flavokinase"/>
    <property type="match status" value="1"/>
</dbReference>